<comment type="caution">
    <text evidence="2">The sequence shown here is derived from an EMBL/GenBank/DDBJ whole genome shotgun (WGS) entry which is preliminary data.</text>
</comment>
<evidence type="ECO:0000256" key="1">
    <source>
        <dbReference type="SAM" id="SignalP"/>
    </source>
</evidence>
<reference evidence="2 3" key="1">
    <citation type="submission" date="2021-06" db="EMBL/GenBank/DDBJ databases">
        <authorList>
            <person name="Palmer J.M."/>
        </authorList>
    </citation>
    <scope>NUCLEOTIDE SEQUENCE [LARGE SCALE GENOMIC DNA]</scope>
    <source>
        <strain evidence="3">if_2019</strain>
        <tissue evidence="2">Muscle</tissue>
    </source>
</reference>
<name>A0ABV0UNQ9_9TELE</name>
<keyword evidence="3" id="KW-1185">Reference proteome</keyword>
<evidence type="ECO:0000313" key="3">
    <source>
        <dbReference type="Proteomes" id="UP001482620"/>
    </source>
</evidence>
<organism evidence="2 3">
    <name type="scientific">Ilyodon furcidens</name>
    <name type="common">goldbreast splitfin</name>
    <dbReference type="NCBI Taxonomy" id="33524"/>
    <lineage>
        <taxon>Eukaryota</taxon>
        <taxon>Metazoa</taxon>
        <taxon>Chordata</taxon>
        <taxon>Craniata</taxon>
        <taxon>Vertebrata</taxon>
        <taxon>Euteleostomi</taxon>
        <taxon>Actinopterygii</taxon>
        <taxon>Neopterygii</taxon>
        <taxon>Teleostei</taxon>
        <taxon>Neoteleostei</taxon>
        <taxon>Acanthomorphata</taxon>
        <taxon>Ovalentaria</taxon>
        <taxon>Atherinomorphae</taxon>
        <taxon>Cyprinodontiformes</taxon>
        <taxon>Goodeidae</taxon>
        <taxon>Ilyodon</taxon>
    </lineage>
</organism>
<accession>A0ABV0UNQ9</accession>
<protein>
    <submittedName>
        <fullName evidence="2">Uncharacterized protein</fullName>
    </submittedName>
</protein>
<feature type="signal peptide" evidence="1">
    <location>
        <begin position="1"/>
        <end position="31"/>
    </location>
</feature>
<feature type="chain" id="PRO_5046946737" evidence="1">
    <location>
        <begin position="32"/>
        <end position="143"/>
    </location>
</feature>
<dbReference type="Proteomes" id="UP001482620">
    <property type="component" value="Unassembled WGS sequence"/>
</dbReference>
<dbReference type="EMBL" id="JAHRIQ010077944">
    <property type="protein sequence ID" value="MEQ2246356.1"/>
    <property type="molecule type" value="Genomic_DNA"/>
</dbReference>
<evidence type="ECO:0000313" key="2">
    <source>
        <dbReference type="EMBL" id="MEQ2246356.1"/>
    </source>
</evidence>
<gene>
    <name evidence="2" type="ORF">ILYODFUR_037592</name>
</gene>
<proteinExistence type="predicted"/>
<sequence length="143" mass="16428">MAAADISGSLAGVRSTKRLLLVFTLLSLVYAAHSLEAKEHLEILTKYHQGGMKAAAKKKAQLGNELNRYADSFEKQIQNLDPFVKYLKAMTEKSYYLRDLTTVINDFFDKKRETMAGVIELYKKEMEDIWAFIELQEDKQDEL</sequence>
<keyword evidence="1" id="KW-0732">Signal</keyword>